<dbReference type="Pfam" id="PF13207">
    <property type="entry name" value="AAA_17"/>
    <property type="match status" value="1"/>
</dbReference>
<dbReference type="InterPro" id="IPR027417">
    <property type="entry name" value="P-loop_NTPase"/>
</dbReference>
<evidence type="ECO:0008006" key="2">
    <source>
        <dbReference type="Google" id="ProtNLM"/>
    </source>
</evidence>
<protein>
    <recommendedName>
        <fullName evidence="2">Dephospho-CoA kinase</fullName>
    </recommendedName>
</protein>
<proteinExistence type="predicted"/>
<sequence>MKVIAICGLPGSGKSTANEAIKDLGIVIIMGDIIRNEAKKRNVEPTGDNLGKIAREIREIGGQDIIAKKCIDLMKKKSEEVVFIDGIRSIFEVNAFRKIWRFPILAIEIEEKKRSQRLFNRARSDDPKNLEDLRERDKREIEFGLYEVLSKAD</sequence>
<accession>A0A0F9I3G7</accession>
<dbReference type="EMBL" id="LAZR01013394">
    <property type="protein sequence ID" value="KKM22171.1"/>
    <property type="molecule type" value="Genomic_DNA"/>
</dbReference>
<dbReference type="PANTHER" id="PTHR41930">
    <property type="entry name" value="UPF0200 PROTEIN MJ1399"/>
    <property type="match status" value="1"/>
</dbReference>
<name>A0A0F9I3G7_9ZZZZ</name>
<reference evidence="1" key="1">
    <citation type="journal article" date="2015" name="Nature">
        <title>Complex archaea that bridge the gap between prokaryotes and eukaryotes.</title>
        <authorList>
            <person name="Spang A."/>
            <person name="Saw J.H."/>
            <person name="Jorgensen S.L."/>
            <person name="Zaremba-Niedzwiedzka K."/>
            <person name="Martijn J."/>
            <person name="Lind A.E."/>
            <person name="van Eijk R."/>
            <person name="Schleper C."/>
            <person name="Guy L."/>
            <person name="Ettema T.J."/>
        </authorList>
    </citation>
    <scope>NUCLEOTIDE SEQUENCE</scope>
</reference>
<dbReference type="Gene3D" id="3.40.50.300">
    <property type="entry name" value="P-loop containing nucleotide triphosphate hydrolases"/>
    <property type="match status" value="1"/>
</dbReference>
<comment type="caution">
    <text evidence="1">The sequence shown here is derived from an EMBL/GenBank/DDBJ whole genome shotgun (WGS) entry which is preliminary data.</text>
</comment>
<gene>
    <name evidence="1" type="ORF">LCGC14_1628090</name>
</gene>
<dbReference type="PANTHER" id="PTHR41930:SF1">
    <property type="entry name" value="DEPHOSPHO-COA KINASE"/>
    <property type="match status" value="1"/>
</dbReference>
<dbReference type="AlphaFoldDB" id="A0A0F9I3G7"/>
<feature type="non-terminal residue" evidence="1">
    <location>
        <position position="153"/>
    </location>
</feature>
<evidence type="ECO:0000313" key="1">
    <source>
        <dbReference type="EMBL" id="KKM22171.1"/>
    </source>
</evidence>
<dbReference type="SUPFAM" id="SSF52540">
    <property type="entry name" value="P-loop containing nucleoside triphosphate hydrolases"/>
    <property type="match status" value="1"/>
</dbReference>
<organism evidence="1">
    <name type="scientific">marine sediment metagenome</name>
    <dbReference type="NCBI Taxonomy" id="412755"/>
    <lineage>
        <taxon>unclassified sequences</taxon>
        <taxon>metagenomes</taxon>
        <taxon>ecological metagenomes</taxon>
    </lineage>
</organism>